<name>A0ABV5KZ26_9BACL</name>
<dbReference type="PANTHER" id="PTHR34796:SF1">
    <property type="entry name" value="EXPRESSED PROTEIN"/>
    <property type="match status" value="1"/>
</dbReference>
<evidence type="ECO:0000313" key="2">
    <source>
        <dbReference type="Proteomes" id="UP001589747"/>
    </source>
</evidence>
<dbReference type="Proteomes" id="UP001589747">
    <property type="component" value="Unassembled WGS sequence"/>
</dbReference>
<organism evidence="1 2">
    <name type="scientific">Paenibacillus aurantiacus</name>
    <dbReference type="NCBI Taxonomy" id="1936118"/>
    <lineage>
        <taxon>Bacteria</taxon>
        <taxon>Bacillati</taxon>
        <taxon>Bacillota</taxon>
        <taxon>Bacilli</taxon>
        <taxon>Bacillales</taxon>
        <taxon>Paenibacillaceae</taxon>
        <taxon>Paenibacillus</taxon>
    </lineage>
</organism>
<dbReference type="Pfam" id="PF03745">
    <property type="entry name" value="DUF309"/>
    <property type="match status" value="1"/>
</dbReference>
<dbReference type="EMBL" id="JBHMDO010000048">
    <property type="protein sequence ID" value="MFB9330489.1"/>
    <property type="molecule type" value="Genomic_DNA"/>
</dbReference>
<dbReference type="RefSeq" id="WP_377501760.1">
    <property type="nucleotide sequence ID" value="NZ_JBHMDO010000048.1"/>
</dbReference>
<dbReference type="Gene3D" id="1.10.3450.10">
    <property type="entry name" value="TTHA0068-like"/>
    <property type="match status" value="1"/>
</dbReference>
<gene>
    <name evidence="1" type="ORF">ACFFSY_31490</name>
</gene>
<proteinExistence type="predicted"/>
<dbReference type="InterPro" id="IPR005500">
    <property type="entry name" value="DUF309"/>
</dbReference>
<sequence length="177" mass="20275">MGERDGVARYPWAYVQYLVEFHATRDYFECHELLEDHWKSHPGDPLAEVWVGLIQLAVGSYHHRRGNLAGAVKMFAQAKRRLNAESLDGLGLDGDRSMIRIIERCDAAEAGEAFEDVELPIHDEWLKGECDRITRREGLVWGAPSRREEALTDRHRLRDRTDVLAAREAALKARDGR</sequence>
<reference evidence="1 2" key="1">
    <citation type="submission" date="2024-09" db="EMBL/GenBank/DDBJ databases">
        <authorList>
            <person name="Sun Q."/>
            <person name="Mori K."/>
        </authorList>
    </citation>
    <scope>NUCLEOTIDE SEQUENCE [LARGE SCALE GENOMIC DNA]</scope>
    <source>
        <strain evidence="1 2">TISTR 2452</strain>
    </source>
</reference>
<dbReference type="SUPFAM" id="SSF140663">
    <property type="entry name" value="TTHA0068-like"/>
    <property type="match status" value="1"/>
</dbReference>
<comment type="caution">
    <text evidence="1">The sequence shown here is derived from an EMBL/GenBank/DDBJ whole genome shotgun (WGS) entry which is preliminary data.</text>
</comment>
<dbReference type="PANTHER" id="PTHR34796">
    <property type="entry name" value="EXPRESSED PROTEIN"/>
    <property type="match status" value="1"/>
</dbReference>
<protein>
    <submittedName>
        <fullName evidence="1">DUF309 domain-containing protein</fullName>
    </submittedName>
</protein>
<keyword evidence="2" id="KW-1185">Reference proteome</keyword>
<evidence type="ECO:0000313" key="1">
    <source>
        <dbReference type="EMBL" id="MFB9330489.1"/>
    </source>
</evidence>
<dbReference type="InterPro" id="IPR023203">
    <property type="entry name" value="TTHA0068_sf"/>
</dbReference>
<accession>A0ABV5KZ26</accession>